<feature type="region of interest" description="Disordered" evidence="1">
    <location>
        <begin position="23"/>
        <end position="49"/>
    </location>
</feature>
<organism evidence="4 5">
    <name type="scientific">Panacibacter microcysteis</name>
    <dbReference type="NCBI Taxonomy" id="2793269"/>
    <lineage>
        <taxon>Bacteria</taxon>
        <taxon>Pseudomonadati</taxon>
        <taxon>Bacteroidota</taxon>
        <taxon>Chitinophagia</taxon>
        <taxon>Chitinophagales</taxon>
        <taxon>Chitinophagaceae</taxon>
        <taxon>Panacibacter</taxon>
    </lineage>
</organism>
<accession>A0A931E9F4</accession>
<evidence type="ECO:0000313" key="4">
    <source>
        <dbReference type="EMBL" id="MBG9377599.1"/>
    </source>
</evidence>
<evidence type="ECO:0000259" key="3">
    <source>
        <dbReference type="Pfam" id="PF07995"/>
    </source>
</evidence>
<dbReference type="AlphaFoldDB" id="A0A931E9F4"/>
<dbReference type="Pfam" id="PF07995">
    <property type="entry name" value="GSDH"/>
    <property type="match status" value="1"/>
</dbReference>
<evidence type="ECO:0000313" key="5">
    <source>
        <dbReference type="Proteomes" id="UP000628448"/>
    </source>
</evidence>
<protein>
    <submittedName>
        <fullName evidence="4">PQQ-dependent sugar dehydrogenase</fullName>
    </submittedName>
</protein>
<dbReference type="InterPro" id="IPR012938">
    <property type="entry name" value="Glc/Sorbosone_DH"/>
</dbReference>
<evidence type="ECO:0000256" key="2">
    <source>
        <dbReference type="SAM" id="SignalP"/>
    </source>
</evidence>
<dbReference type="PANTHER" id="PTHR19328">
    <property type="entry name" value="HEDGEHOG-INTERACTING PROTEIN"/>
    <property type="match status" value="1"/>
</dbReference>
<feature type="signal peptide" evidence="2">
    <location>
        <begin position="1"/>
        <end position="28"/>
    </location>
</feature>
<dbReference type="InterPro" id="IPR011042">
    <property type="entry name" value="6-blade_b-propeller_TolB-like"/>
</dbReference>
<feature type="domain" description="Glucose/Sorbosone dehydrogenase" evidence="3">
    <location>
        <begin position="84"/>
        <end position="407"/>
    </location>
</feature>
<dbReference type="RefSeq" id="WP_196991674.1">
    <property type="nucleotide sequence ID" value="NZ_JADWYR010000002.1"/>
</dbReference>
<keyword evidence="5" id="KW-1185">Reference proteome</keyword>
<sequence>MQESKKFLVAAFATFCLAACSGSPQQPAGNDQNNNEDTTGKLPPVETQKANTDYKPAFEGQTRITGVKTATPYKADKIATGLGSPWAVVPMPDGRLLVTIKSGKMQIYDANGAMVKEITGFPKVEDDGQGGLLDVAFDPAFSTNKTIYWSFSEKQGDANLTAVAKGQLNEAAGKVDNPVVIFRATPALNSALHFGSRLVFDKDGNLFVSAGERSILEGRKQAQLLSAGLGKVFKITTDGKPAPGNPFTDQAGKMPEIFAYGIRNPQGLDINPVSGELWEAEFGPRGGDEINIIKSGKDYGWPTITYGIEYSGEKVGDGIQQKEGMQQPIYYWDPVISPSGITFYKGNAIPEWENNLFIGGLSSMHIIRLVIKDNKVVGEERLLADLKERFRDVAYSNGMLYAVTDGGNMYKISKQ</sequence>
<dbReference type="SUPFAM" id="SSF50952">
    <property type="entry name" value="Soluble quinoprotein glucose dehydrogenase"/>
    <property type="match status" value="1"/>
</dbReference>
<feature type="chain" id="PRO_5036724095" evidence="2">
    <location>
        <begin position="29"/>
        <end position="415"/>
    </location>
</feature>
<dbReference type="InterPro" id="IPR011041">
    <property type="entry name" value="Quinoprot_gluc/sorb_DH_b-prop"/>
</dbReference>
<dbReference type="EMBL" id="JADWYR010000002">
    <property type="protein sequence ID" value="MBG9377599.1"/>
    <property type="molecule type" value="Genomic_DNA"/>
</dbReference>
<keyword evidence="2" id="KW-0732">Signal</keyword>
<name>A0A931E9F4_9BACT</name>
<dbReference type="Gene3D" id="2.120.10.30">
    <property type="entry name" value="TolB, C-terminal domain"/>
    <property type="match status" value="1"/>
</dbReference>
<evidence type="ECO:0000256" key="1">
    <source>
        <dbReference type="SAM" id="MobiDB-lite"/>
    </source>
</evidence>
<reference evidence="4" key="1">
    <citation type="submission" date="2020-11" db="EMBL/GenBank/DDBJ databases">
        <title>Bacterial whole genome sequence for Panacibacter sp. DH6.</title>
        <authorList>
            <person name="Le V."/>
            <person name="Ko S."/>
            <person name="Ahn C.-Y."/>
            <person name="Oh H.-M."/>
        </authorList>
    </citation>
    <scope>NUCLEOTIDE SEQUENCE</scope>
    <source>
        <strain evidence="4">DH6</strain>
    </source>
</reference>
<dbReference type="PANTHER" id="PTHR19328:SF75">
    <property type="entry name" value="ALDOSE SUGAR DEHYDROGENASE YLII"/>
    <property type="match status" value="1"/>
</dbReference>
<gene>
    <name evidence="4" type="ORF">I5907_15245</name>
</gene>
<feature type="compositionally biased region" description="Polar residues" evidence="1">
    <location>
        <begin position="23"/>
        <end position="37"/>
    </location>
</feature>
<comment type="caution">
    <text evidence="4">The sequence shown here is derived from an EMBL/GenBank/DDBJ whole genome shotgun (WGS) entry which is preliminary data.</text>
</comment>
<dbReference type="Proteomes" id="UP000628448">
    <property type="component" value="Unassembled WGS sequence"/>
</dbReference>
<proteinExistence type="predicted"/>